<feature type="region of interest" description="Disordered" evidence="1">
    <location>
        <begin position="618"/>
        <end position="713"/>
    </location>
</feature>
<gene>
    <name evidence="3" type="ORF">F4556_004532</name>
</gene>
<dbReference type="GO" id="GO:0003676">
    <property type="term" value="F:nucleic acid binding"/>
    <property type="evidence" value="ECO:0007669"/>
    <property type="project" value="InterPro"/>
</dbReference>
<keyword evidence="4" id="KW-1185">Reference proteome</keyword>
<name>A0A7W7SF89_9ACTN</name>
<accession>A0A7W7SF89</accession>
<dbReference type="SUPFAM" id="SSF53098">
    <property type="entry name" value="Ribonuclease H-like"/>
    <property type="match status" value="1"/>
</dbReference>
<sequence>MNHYSRITVEDWVEFEDERHQVTAIDGSHVRLRSVTGHRLTIMLSELLTDPSFRSHAQPPDGAGYDDTALGLDPGGVLATLPGTVRDAALKLEGHLQEATTGYRGGDPLGALPGEPRPQYHPDLPRTARVEAKAGELGMTARRIWQLLDAWDTHGVWALVDRRKARIRNPLKNIDPRVVQAIREQAKAEALDSSSAVTTRFSRRTQNRLDADHGPGIVTLPNDDTFRRAVRLLLDRSPSDPAHQRAQVTTQPDRTYGNVIAHRPGQVVMLDTTPLDVLAFDPETKAMTRAELTIALDVATRSILAWRLTPAGTKAIDIGLLLADVMTPEPMRPAWDDALRHSMLRIPHERMLSVDERLAEAAARPVIYPETLLFDHGKPYQSDVVRRACRSWKIDIQDARKLKPTDKPQIERLFGRIREQFSMHVAGYTSFNVAHRGRTAEDQARWSIAEIAEFFAEYVVAVYQRQHHRGLHLHGFPDLSVSPNEAYAMALGAAGYVDCPRNPDLYYELLPIAEPGRVIHPYGVDLNHLVYNADILYQFRKTKSPYPNGRWPIRYDPRNLLHAYFHNPHDSRWYTLRWTHALNDLQPFTDITLREAKRLLLQRGKDPGDQAQIAEALRKLQNRTDAPETWTKTARKRWHRDDHRARAQQSDAQRSTPAQPATPPTTTTRRGTAEHTPLPTAQVPEATEATDEDLDLDSIEAAPVWTLPTAQER</sequence>
<dbReference type="PROSITE" id="PS50994">
    <property type="entry name" value="INTEGRASE"/>
    <property type="match status" value="1"/>
</dbReference>
<feature type="compositionally biased region" description="Acidic residues" evidence="1">
    <location>
        <begin position="688"/>
        <end position="698"/>
    </location>
</feature>
<protein>
    <submittedName>
        <fullName evidence="3">Arc/MetJ-type ribon-helix-helix transcriptional regulator</fullName>
    </submittedName>
</protein>
<evidence type="ECO:0000259" key="2">
    <source>
        <dbReference type="PROSITE" id="PS50994"/>
    </source>
</evidence>
<organism evidence="3 4">
    <name type="scientific">Kitasatospora gansuensis</name>
    <dbReference type="NCBI Taxonomy" id="258050"/>
    <lineage>
        <taxon>Bacteria</taxon>
        <taxon>Bacillati</taxon>
        <taxon>Actinomycetota</taxon>
        <taxon>Actinomycetes</taxon>
        <taxon>Kitasatosporales</taxon>
        <taxon>Streptomycetaceae</taxon>
        <taxon>Kitasatospora</taxon>
    </lineage>
</organism>
<dbReference type="GO" id="GO:0015074">
    <property type="term" value="P:DNA integration"/>
    <property type="evidence" value="ECO:0007669"/>
    <property type="project" value="InterPro"/>
</dbReference>
<dbReference type="Proteomes" id="UP000573327">
    <property type="component" value="Unassembled WGS sequence"/>
</dbReference>
<dbReference type="InterPro" id="IPR001584">
    <property type="entry name" value="Integrase_cat-core"/>
</dbReference>
<evidence type="ECO:0000256" key="1">
    <source>
        <dbReference type="SAM" id="MobiDB-lite"/>
    </source>
</evidence>
<dbReference type="InterPro" id="IPR012337">
    <property type="entry name" value="RNaseH-like_sf"/>
</dbReference>
<proteinExistence type="predicted"/>
<dbReference type="EMBL" id="JACHJR010000001">
    <property type="protein sequence ID" value="MBB4948997.1"/>
    <property type="molecule type" value="Genomic_DNA"/>
</dbReference>
<comment type="caution">
    <text evidence="3">The sequence shown here is derived from an EMBL/GenBank/DDBJ whole genome shotgun (WGS) entry which is preliminary data.</text>
</comment>
<evidence type="ECO:0000313" key="3">
    <source>
        <dbReference type="EMBL" id="MBB4948997.1"/>
    </source>
</evidence>
<feature type="compositionally biased region" description="Low complexity" evidence="1">
    <location>
        <begin position="654"/>
        <end position="677"/>
    </location>
</feature>
<evidence type="ECO:0000313" key="4">
    <source>
        <dbReference type="Proteomes" id="UP000573327"/>
    </source>
</evidence>
<dbReference type="Gene3D" id="3.30.420.10">
    <property type="entry name" value="Ribonuclease H-like superfamily/Ribonuclease H"/>
    <property type="match status" value="1"/>
</dbReference>
<dbReference type="RefSeq" id="WP_184919036.1">
    <property type="nucleotide sequence ID" value="NZ_JACHJR010000001.1"/>
</dbReference>
<feature type="domain" description="Integrase catalytic" evidence="2">
    <location>
        <begin position="260"/>
        <end position="491"/>
    </location>
</feature>
<dbReference type="AlphaFoldDB" id="A0A7W7SF89"/>
<reference evidence="3 4" key="1">
    <citation type="submission" date="2020-08" db="EMBL/GenBank/DDBJ databases">
        <title>Sequencing the genomes of 1000 actinobacteria strains.</title>
        <authorList>
            <person name="Klenk H.-P."/>
        </authorList>
    </citation>
    <scope>NUCLEOTIDE SEQUENCE [LARGE SCALE GENOMIC DNA]</scope>
    <source>
        <strain evidence="3 4">DSM 44786</strain>
    </source>
</reference>
<dbReference type="InterPro" id="IPR036397">
    <property type="entry name" value="RNaseH_sf"/>
</dbReference>